<feature type="active site" description="Proton donor" evidence="5">
    <location>
        <position position="228"/>
    </location>
</feature>
<proteinExistence type="inferred from homology"/>
<gene>
    <name evidence="5" type="primary">mtnA</name>
    <name evidence="6" type="ORF">NB231_16218</name>
</gene>
<dbReference type="FunFam" id="3.40.50.10470:FF:000006">
    <property type="entry name" value="Methylthioribose-1-phosphate isomerase"/>
    <property type="match status" value="1"/>
</dbReference>
<dbReference type="EMBL" id="AAOF01000001">
    <property type="protein sequence ID" value="EAR23382.1"/>
    <property type="molecule type" value="Genomic_DNA"/>
</dbReference>
<dbReference type="InterPro" id="IPR037171">
    <property type="entry name" value="NagB/RpiA_transferase-like"/>
</dbReference>
<dbReference type="GO" id="GO:0046523">
    <property type="term" value="F:S-methyl-5-thioribose-1-phosphate isomerase activity"/>
    <property type="evidence" value="ECO:0007669"/>
    <property type="project" value="UniProtKB-UniRule"/>
</dbReference>
<evidence type="ECO:0000256" key="2">
    <source>
        <dbReference type="ARBA" id="ARBA00050906"/>
    </source>
</evidence>
<dbReference type="Gene3D" id="3.40.50.10470">
    <property type="entry name" value="Translation initiation factor eif-2b, domain 2"/>
    <property type="match status" value="1"/>
</dbReference>
<dbReference type="FunFam" id="1.20.120.420:FF:000003">
    <property type="entry name" value="Methylthioribose-1-phosphate isomerase"/>
    <property type="match status" value="1"/>
</dbReference>
<protein>
    <recommendedName>
        <fullName evidence="5">Methylthioribose-1-phosphate isomerase</fullName>
        <shortName evidence="5">M1Pi</shortName>
        <shortName evidence="5">MTR-1-P isomerase</shortName>
        <ecNumber evidence="5">5.3.1.23</ecNumber>
    </recommendedName>
    <alternativeName>
        <fullName evidence="5">S-methyl-5-thioribose-1-phosphate isomerase</fullName>
    </alternativeName>
</protein>
<dbReference type="InterPro" id="IPR027363">
    <property type="entry name" value="M1Pi_N"/>
</dbReference>
<evidence type="ECO:0000313" key="7">
    <source>
        <dbReference type="Proteomes" id="UP000003374"/>
    </source>
</evidence>
<name>A4BM44_9GAMM</name>
<dbReference type="SUPFAM" id="SSF100950">
    <property type="entry name" value="NagB/RpiA/CoA transferase-like"/>
    <property type="match status" value="1"/>
</dbReference>
<evidence type="ECO:0000313" key="6">
    <source>
        <dbReference type="EMBL" id="EAR23382.1"/>
    </source>
</evidence>
<dbReference type="InterPro" id="IPR000649">
    <property type="entry name" value="IF-2B-related"/>
</dbReference>
<dbReference type="NCBIfam" id="TIGR00512">
    <property type="entry name" value="salvage_mtnA"/>
    <property type="match status" value="1"/>
</dbReference>
<keyword evidence="5" id="KW-0486">Methionine biosynthesis</keyword>
<dbReference type="Proteomes" id="UP000003374">
    <property type="component" value="Unassembled WGS sequence"/>
</dbReference>
<dbReference type="OrthoDB" id="9803436at2"/>
<evidence type="ECO:0000256" key="3">
    <source>
        <dbReference type="ARBA" id="ARBA00051169"/>
    </source>
</evidence>
<organism evidence="6 7">
    <name type="scientific">Nitrococcus mobilis Nb-231</name>
    <dbReference type="NCBI Taxonomy" id="314278"/>
    <lineage>
        <taxon>Bacteria</taxon>
        <taxon>Pseudomonadati</taxon>
        <taxon>Pseudomonadota</taxon>
        <taxon>Gammaproteobacteria</taxon>
        <taxon>Chromatiales</taxon>
        <taxon>Ectothiorhodospiraceae</taxon>
        <taxon>Nitrococcus</taxon>
    </lineage>
</organism>
<dbReference type="Pfam" id="PF01008">
    <property type="entry name" value="IF-2B"/>
    <property type="match status" value="1"/>
</dbReference>
<comment type="pathway">
    <text evidence="5">Amino-acid biosynthesis; L-methionine biosynthesis via salvage pathway; L-methionine from S-methyl-5-thio-alpha-D-ribose 1-phosphate: step 1/6.</text>
</comment>
<dbReference type="HOGENOM" id="CLU_016218_1_2_6"/>
<feature type="binding site" evidence="5">
    <location>
        <begin position="49"/>
        <end position="51"/>
    </location>
    <ligand>
        <name>substrate</name>
    </ligand>
</feature>
<dbReference type="InterPro" id="IPR042529">
    <property type="entry name" value="IF_2B-like_C"/>
</dbReference>
<comment type="caution">
    <text evidence="6">The sequence shown here is derived from an EMBL/GenBank/DDBJ whole genome shotgun (WGS) entry which is preliminary data.</text>
</comment>
<reference evidence="6 7" key="1">
    <citation type="submission" date="2006-02" db="EMBL/GenBank/DDBJ databases">
        <authorList>
            <person name="Waterbury J."/>
            <person name="Ferriera S."/>
            <person name="Johnson J."/>
            <person name="Kravitz S."/>
            <person name="Halpern A."/>
            <person name="Remington K."/>
            <person name="Beeson K."/>
            <person name="Tran B."/>
            <person name="Rogers Y.-H."/>
            <person name="Friedman R."/>
            <person name="Venter J.C."/>
        </authorList>
    </citation>
    <scope>NUCLEOTIDE SEQUENCE [LARGE SCALE GENOMIC DNA]</scope>
    <source>
        <strain evidence="6 7">Nb-231</strain>
    </source>
</reference>
<dbReference type="PANTHER" id="PTHR43475:SF1">
    <property type="entry name" value="METHYLTHIORIBOSE-1-PHOSPHATE ISOMERASE"/>
    <property type="match status" value="1"/>
</dbReference>
<dbReference type="GO" id="GO:0019509">
    <property type="term" value="P:L-methionine salvage from methylthioadenosine"/>
    <property type="evidence" value="ECO:0007669"/>
    <property type="project" value="UniProtKB-UniRule"/>
</dbReference>
<comment type="function">
    <text evidence="4">Catalyzes the interconversion of methylthioribose-1-phosphate (MTR-1-P) into methylthioribulose-1-phosphate (MTRu-1-P). Also catalyzes the interconversion of 5-deoxyribose 1-phosphate and 5-deoxyribulose 1-phosphate. Part of a bifunctional DHAP-shunt salvage pathway for SAM by-products.</text>
</comment>
<keyword evidence="7" id="KW-1185">Reference proteome</keyword>
<feature type="binding site" evidence="5">
    <location>
        <position position="86"/>
    </location>
    <ligand>
        <name>substrate</name>
    </ligand>
</feature>
<feature type="binding site" evidence="5">
    <location>
        <position position="187"/>
    </location>
    <ligand>
        <name>substrate</name>
    </ligand>
</feature>
<dbReference type="UniPathway" id="UPA00904">
    <property type="reaction ID" value="UER00874"/>
</dbReference>
<dbReference type="InterPro" id="IPR005251">
    <property type="entry name" value="IF-M1Pi"/>
</dbReference>
<evidence type="ECO:0000256" key="1">
    <source>
        <dbReference type="ARBA" id="ARBA00023235"/>
    </source>
</evidence>
<comment type="catalytic activity">
    <reaction evidence="2">
        <text>5-deoxy-alpha-D-ribose 1-phosphate = 5-deoxy-D-ribulose 1-phosphate</text>
        <dbReference type="Rhea" id="RHEA:61296"/>
        <dbReference type="ChEBI" id="CHEBI:58749"/>
        <dbReference type="ChEBI" id="CHEBI:144504"/>
    </reaction>
    <physiologicalReaction direction="left-to-right" evidence="2">
        <dbReference type="Rhea" id="RHEA:61297"/>
    </physiologicalReaction>
</comment>
<dbReference type="RefSeq" id="WP_005004604.1">
    <property type="nucleotide sequence ID" value="NZ_CH672427.1"/>
</dbReference>
<dbReference type="NCBIfam" id="NF004326">
    <property type="entry name" value="PRK05720.1"/>
    <property type="match status" value="1"/>
</dbReference>
<keyword evidence="1 5" id="KW-0413">Isomerase</keyword>
<comment type="catalytic activity">
    <reaction evidence="3">
        <text>5-(methylsulfanyl)-alpha-D-ribose 1-phosphate = 5-(methylsulfanyl)-D-ribulose 1-phosphate</text>
        <dbReference type="Rhea" id="RHEA:19989"/>
        <dbReference type="ChEBI" id="CHEBI:58533"/>
        <dbReference type="ChEBI" id="CHEBI:58548"/>
        <dbReference type="EC" id="5.3.1.23"/>
    </reaction>
    <physiologicalReaction direction="left-to-right" evidence="3">
        <dbReference type="Rhea" id="RHEA:19990"/>
    </physiologicalReaction>
</comment>
<dbReference type="NCBIfam" id="TIGR00524">
    <property type="entry name" value="eIF-2B_rel"/>
    <property type="match status" value="1"/>
</dbReference>
<keyword evidence="5" id="KW-0028">Amino-acid biosynthesis</keyword>
<dbReference type="HAMAP" id="MF_01678">
    <property type="entry name" value="Salvage_MtnA"/>
    <property type="match status" value="1"/>
</dbReference>
<dbReference type="eggNOG" id="COG0182">
    <property type="taxonomic scope" value="Bacteria"/>
</dbReference>
<dbReference type="PANTHER" id="PTHR43475">
    <property type="entry name" value="METHYLTHIORIBOSE-1-PHOSPHATE ISOMERASE"/>
    <property type="match status" value="1"/>
</dbReference>
<dbReference type="Gene3D" id="1.20.120.420">
    <property type="entry name" value="translation initiation factor eif-2b, domain 1"/>
    <property type="match status" value="1"/>
</dbReference>
<evidence type="ECO:0000256" key="5">
    <source>
        <dbReference type="HAMAP-Rule" id="MF_01678"/>
    </source>
</evidence>
<feature type="binding site" evidence="5">
    <location>
        <begin position="238"/>
        <end position="239"/>
    </location>
    <ligand>
        <name>substrate</name>
    </ligand>
</feature>
<accession>A4BM44</accession>
<dbReference type="EC" id="5.3.1.23" evidence="5"/>
<dbReference type="GO" id="GO:0003743">
    <property type="term" value="F:translation initiation factor activity"/>
    <property type="evidence" value="ECO:0007669"/>
    <property type="project" value="UniProtKB-KW"/>
</dbReference>
<dbReference type="InterPro" id="IPR011559">
    <property type="entry name" value="Initiation_fac_2B_a/b/d"/>
</dbReference>
<feature type="site" description="Transition state stabilizer" evidence="5">
    <location>
        <position position="148"/>
    </location>
</feature>
<evidence type="ECO:0000256" key="4">
    <source>
        <dbReference type="ARBA" id="ARBA00058145"/>
    </source>
</evidence>
<keyword evidence="6" id="KW-0648">Protein biosynthesis</keyword>
<dbReference type="AlphaFoldDB" id="A4BM44"/>
<sequence>MEHDTVRALHWTGETLVLLDQRRLPHEIQYKECASAADVADAIQTMIVRGAPAIGIAAAYGAALAVRQHADPAKREAELQYLAQARPTAANLHWALQRMRAKLANGADAETMAAEACRVHAEDVRANHYMGQLGMGYFTVKGAVLTHCNTGSLATGGYGTALGVIRAAYAAGRVSCVYVDETRPWLQGARLTAWELQQEGIPVRLLVDAAAAALLRLESVRWVVVGADRVAANGDVANKIGTYGLALAAKAQGIGFMVVAPGSTLDFATVDGDAIRVEQRDPDEVLAFGGQLLAPAGVTAWNPVFDITPAELVDVLVTERGAVERPNRERMAALRA</sequence>
<dbReference type="STRING" id="314278.NB231_16218"/>
<keyword evidence="6" id="KW-0396">Initiation factor</keyword>
<comment type="similarity">
    <text evidence="5">Belongs to the EIF-2B alpha/beta/delta subunits family. MtnA subfamily.</text>
</comment>